<gene>
    <name evidence="2" type="ORF">KK060_20690</name>
</gene>
<keyword evidence="3" id="KW-1185">Reference proteome</keyword>
<reference evidence="2 3" key="1">
    <citation type="submission" date="2021-05" db="EMBL/GenBank/DDBJ databases">
        <title>A Polyphasic approach of four new species of the genus Ohtaekwangia: Ohtaekwangia histidinii sp. nov., Ohtaekwangia cretensis sp. nov., Ohtaekwangia indiensis sp. nov., Ohtaekwangia reichenbachii sp. nov. from diverse environment.</title>
        <authorList>
            <person name="Octaviana S."/>
        </authorList>
    </citation>
    <scope>NUCLEOTIDE SEQUENCE [LARGE SCALE GENOMIC DNA]</scope>
    <source>
        <strain evidence="2 3">PWU20</strain>
    </source>
</reference>
<comment type="caution">
    <text evidence="2">The sequence shown here is derived from an EMBL/GenBank/DDBJ whole genome shotgun (WGS) entry which is preliminary data.</text>
</comment>
<dbReference type="InterPro" id="IPR004843">
    <property type="entry name" value="Calcineurin-like_PHP"/>
</dbReference>
<protein>
    <submittedName>
        <fullName evidence="2">Metallophosphoesterase</fullName>
    </submittedName>
</protein>
<feature type="domain" description="Calcineurin-like phosphoesterase" evidence="1">
    <location>
        <begin position="40"/>
        <end position="258"/>
    </location>
</feature>
<dbReference type="PANTHER" id="PTHR43143:SF1">
    <property type="entry name" value="SERINE_THREONINE-PROTEIN PHOSPHATASE CPPED1"/>
    <property type="match status" value="1"/>
</dbReference>
<name>A0ABS5W0B7_9BACT</name>
<dbReference type="PANTHER" id="PTHR43143">
    <property type="entry name" value="METALLOPHOSPHOESTERASE, CALCINEURIN SUPERFAMILY"/>
    <property type="match status" value="1"/>
</dbReference>
<dbReference type="Gene3D" id="3.60.21.10">
    <property type="match status" value="1"/>
</dbReference>
<evidence type="ECO:0000313" key="2">
    <source>
        <dbReference type="EMBL" id="MBT1705721.1"/>
    </source>
</evidence>
<dbReference type="EMBL" id="JAHESD010000065">
    <property type="protein sequence ID" value="MBT1705721.1"/>
    <property type="molecule type" value="Genomic_DNA"/>
</dbReference>
<dbReference type="InterPro" id="IPR029052">
    <property type="entry name" value="Metallo-depent_PP-like"/>
</dbReference>
<proteinExistence type="predicted"/>
<accession>A0ABS5W0B7</accession>
<dbReference type="Pfam" id="PF00149">
    <property type="entry name" value="Metallophos"/>
    <property type="match status" value="1"/>
</dbReference>
<evidence type="ECO:0000313" key="3">
    <source>
        <dbReference type="Proteomes" id="UP000772618"/>
    </source>
</evidence>
<dbReference type="RefSeq" id="WP_254155770.1">
    <property type="nucleotide sequence ID" value="NZ_JAHESD010000065.1"/>
</dbReference>
<organism evidence="2 3">
    <name type="scientific">Chryseosolibacter indicus</name>
    <dbReference type="NCBI Taxonomy" id="2782351"/>
    <lineage>
        <taxon>Bacteria</taxon>
        <taxon>Pseudomonadati</taxon>
        <taxon>Bacteroidota</taxon>
        <taxon>Cytophagia</taxon>
        <taxon>Cytophagales</taxon>
        <taxon>Chryseotaleaceae</taxon>
        <taxon>Chryseosolibacter</taxon>
    </lineage>
</organism>
<evidence type="ECO:0000259" key="1">
    <source>
        <dbReference type="Pfam" id="PF00149"/>
    </source>
</evidence>
<dbReference type="InterPro" id="IPR051918">
    <property type="entry name" value="STPP_CPPED1"/>
</dbReference>
<sequence>MNSFSHRRSAIKKIFASVSLGLLKPVDLMTEREIAKDGFSFLHLTDMHVRRKRQGHIGYQACIDAVNKNNRSADFVLMGGDLAFDGNYTAKDEFVDQIELYKNASDKLKMPYYNSIGNHDVLGWHSRRKVSTDDPDLGKKLIMDKLGMRESYYSFNHKGWHFVVMDSIHPVEGEHGITYKGAFGEQQLEWLRFDLGKHSQMPTVVMTHIAAFCHLGQMNGDPKFNPFGHMVVEDTVNFRKIIERHNVKAVLQGHSHVPEDFFYKGIWYITSQSVSAAWWGGNWKGFMPGYTVFYTSGETLRWERRIFEWQHHLEPEDSLERQRIAEYEAFEKQQEELREQEISAAQKIVK</sequence>
<dbReference type="SUPFAM" id="SSF56300">
    <property type="entry name" value="Metallo-dependent phosphatases"/>
    <property type="match status" value="1"/>
</dbReference>
<dbReference type="Proteomes" id="UP000772618">
    <property type="component" value="Unassembled WGS sequence"/>
</dbReference>